<keyword evidence="8 10" id="KW-0411">Iron-sulfur</keyword>
<dbReference type="GO" id="GO:0006269">
    <property type="term" value="P:DNA replication, synthesis of primer"/>
    <property type="evidence" value="ECO:0007669"/>
    <property type="project" value="UniProtKB-KW"/>
</dbReference>
<keyword evidence="14" id="KW-1185">Reference proteome</keyword>
<dbReference type="InterPro" id="IPR058560">
    <property type="entry name" value="DNA_primase_C"/>
</dbReference>
<dbReference type="EMBL" id="KQ965803">
    <property type="protein sequence ID" value="KXS11342.1"/>
    <property type="molecule type" value="Genomic_DNA"/>
</dbReference>
<protein>
    <recommendedName>
        <fullName evidence="12">DNA primase large subunit C-terminal domain-containing protein</fullName>
    </recommendedName>
</protein>
<reference evidence="13 14" key="1">
    <citation type="journal article" date="2015" name="Genome Biol. Evol.">
        <title>Phylogenomic analyses indicate that early fungi evolved digesting cell walls of algal ancestors of land plants.</title>
        <authorList>
            <person name="Chang Y."/>
            <person name="Wang S."/>
            <person name="Sekimoto S."/>
            <person name="Aerts A.L."/>
            <person name="Choi C."/>
            <person name="Clum A."/>
            <person name="LaButti K.M."/>
            <person name="Lindquist E.A."/>
            <person name="Yee Ngan C."/>
            <person name="Ohm R.A."/>
            <person name="Salamov A.A."/>
            <person name="Grigoriev I.V."/>
            <person name="Spatafora J.W."/>
            <person name="Berbee M.L."/>
        </authorList>
    </citation>
    <scope>NUCLEOTIDE SEQUENCE [LARGE SCALE GENOMIC DNA]</scope>
    <source>
        <strain evidence="13 14">JEL478</strain>
    </source>
</reference>
<evidence type="ECO:0000256" key="4">
    <source>
        <dbReference type="ARBA" id="ARBA00022515"/>
    </source>
</evidence>
<evidence type="ECO:0000256" key="3">
    <source>
        <dbReference type="ARBA" id="ARBA00022485"/>
    </source>
</evidence>
<evidence type="ECO:0000256" key="9">
    <source>
        <dbReference type="ARBA" id="ARBA00023125"/>
    </source>
</evidence>
<dbReference type="AlphaFoldDB" id="A0A139A3G5"/>
<evidence type="ECO:0000256" key="2">
    <source>
        <dbReference type="ARBA" id="ARBA00010564"/>
    </source>
</evidence>
<dbReference type="GO" id="GO:0003899">
    <property type="term" value="F:DNA-directed RNA polymerase activity"/>
    <property type="evidence" value="ECO:0007669"/>
    <property type="project" value="EnsemblFungi"/>
</dbReference>
<evidence type="ECO:0000256" key="7">
    <source>
        <dbReference type="ARBA" id="ARBA00023004"/>
    </source>
</evidence>
<evidence type="ECO:0000256" key="11">
    <source>
        <dbReference type="SAM" id="MobiDB-lite"/>
    </source>
</evidence>
<keyword evidence="7 10" id="KW-0408">Iron</keyword>
<feature type="domain" description="DNA primase large subunit C-terminal" evidence="12">
    <location>
        <begin position="294"/>
        <end position="477"/>
    </location>
</feature>
<feature type="binding site" evidence="10">
    <location>
        <position position="439"/>
    </location>
    <ligand>
        <name>[4Fe-4S] cluster</name>
        <dbReference type="ChEBI" id="CHEBI:49883"/>
    </ligand>
</feature>
<dbReference type="GO" id="GO:0003697">
    <property type="term" value="F:single-stranded DNA binding"/>
    <property type="evidence" value="ECO:0007669"/>
    <property type="project" value="EnsemblFungi"/>
</dbReference>
<dbReference type="GO" id="GO:0005658">
    <property type="term" value="C:alpha DNA polymerase:primase complex"/>
    <property type="evidence" value="ECO:0007669"/>
    <property type="project" value="EnsemblFungi"/>
</dbReference>
<keyword evidence="9" id="KW-0238">DNA-binding</keyword>
<dbReference type="Pfam" id="PF26466">
    <property type="entry name" value="DNA_primase_lrg_N"/>
    <property type="match status" value="1"/>
</dbReference>
<keyword evidence="5" id="KW-0235">DNA replication</keyword>
<dbReference type="GO" id="GO:0006270">
    <property type="term" value="P:DNA replication initiation"/>
    <property type="evidence" value="ECO:0007669"/>
    <property type="project" value="EnsemblFungi"/>
</dbReference>
<dbReference type="STRING" id="1344416.A0A139A3G5"/>
<feature type="compositionally biased region" description="Acidic residues" evidence="11">
    <location>
        <begin position="558"/>
        <end position="568"/>
    </location>
</feature>
<feature type="compositionally biased region" description="Low complexity" evidence="11">
    <location>
        <begin position="505"/>
        <end position="530"/>
    </location>
</feature>
<dbReference type="PIRSF" id="PIRSF009449">
    <property type="entry name" value="DNA_primase_large_subunit"/>
    <property type="match status" value="1"/>
</dbReference>
<dbReference type="Gene3D" id="1.20.930.80">
    <property type="match status" value="1"/>
</dbReference>
<dbReference type="Proteomes" id="UP000070544">
    <property type="component" value="Unassembled WGS sequence"/>
</dbReference>
<keyword evidence="6 10" id="KW-0479">Metal-binding</keyword>
<feature type="binding site" evidence="10">
    <location>
        <position position="382"/>
    </location>
    <ligand>
        <name>[4Fe-4S] cluster</name>
        <dbReference type="ChEBI" id="CHEBI:49883"/>
    </ligand>
</feature>
<dbReference type="OrthoDB" id="421393at2759"/>
<feature type="compositionally biased region" description="Basic and acidic residues" evidence="11">
    <location>
        <begin position="545"/>
        <end position="557"/>
    </location>
</feature>
<evidence type="ECO:0000313" key="14">
    <source>
        <dbReference type="Proteomes" id="UP000070544"/>
    </source>
</evidence>
<sequence>MFKQKSAPRGASTAGSVKVAFSAPNESALPRLSFYSDYPSDEITALQFESWALDRLQVLKSIETALLRSKSDADVRQHVAQMMDKYIPLSRAERAGYKDLAYERRKDLVSHHILRLAFARSEDLRAWFLRQEVALFRYRWDACSADERTAFVDSLALDLHPVAADERRILEPSLRACDTRFLAKDASGGDPFAETQFYKIPWHKVLELVAARRVFVHRGTAYVPQDHILSLVVSEYKIHLTAALESTARALPRMEEDSRLAPVLVNLGTQHTNRLDFSASNAALAGQITHADIDKLAAAHFPPCMRSLHMALRRDAHLKHFGRMQYGLFLKGIGLSLEEALVFWRQAFRSKTDEEFQKSYAYNIRHNYGREGKRTDYTPYSCSKIITTNRPSTGDHHGCPFRDFAPDNLRALLSTFGVPEQGLPQVLQLAKEGHPEVACTRVFEITRGLGGEGGAQGRNMHGTTGLVETVGHPNQFFEMSYELAVSRAGGAAGVKKEEGAEDEVGTPAASSASAGAGSGGRLTSSSRWSRGSGGGGGRPRPSQTEPKKEAEVKREEAGDFEFDEMDEGEAARVLDTMDVE</sequence>
<evidence type="ECO:0000256" key="8">
    <source>
        <dbReference type="ARBA" id="ARBA00023014"/>
    </source>
</evidence>
<dbReference type="CDD" id="cd07322">
    <property type="entry name" value="PriL_PriS_Eukaryotic"/>
    <property type="match status" value="1"/>
</dbReference>
<keyword evidence="4" id="KW-0639">Primosome</keyword>
<comment type="similarity">
    <text evidence="2">Belongs to the eukaryotic-type primase large subunit family.</text>
</comment>
<evidence type="ECO:0000256" key="6">
    <source>
        <dbReference type="ARBA" id="ARBA00022723"/>
    </source>
</evidence>
<feature type="region of interest" description="Disordered" evidence="11">
    <location>
        <begin position="494"/>
        <end position="580"/>
    </location>
</feature>
<proteinExistence type="inferred from homology"/>
<dbReference type="GO" id="GO:0046872">
    <property type="term" value="F:metal ion binding"/>
    <property type="evidence" value="ECO:0007669"/>
    <property type="project" value="UniProtKB-KW"/>
</dbReference>
<evidence type="ECO:0000259" key="12">
    <source>
        <dbReference type="Pfam" id="PF04104"/>
    </source>
</evidence>
<dbReference type="GO" id="GO:0006302">
    <property type="term" value="P:double-strand break repair"/>
    <property type="evidence" value="ECO:0007669"/>
    <property type="project" value="EnsemblFungi"/>
</dbReference>
<feature type="binding site" evidence="10">
    <location>
        <position position="304"/>
    </location>
    <ligand>
        <name>[4Fe-4S] cluster</name>
        <dbReference type="ChEBI" id="CHEBI:49883"/>
    </ligand>
</feature>
<evidence type="ECO:0000256" key="1">
    <source>
        <dbReference type="ARBA" id="ARBA00001966"/>
    </source>
</evidence>
<dbReference type="GO" id="GO:0051539">
    <property type="term" value="F:4 iron, 4 sulfur cluster binding"/>
    <property type="evidence" value="ECO:0007669"/>
    <property type="project" value="UniProtKB-KW"/>
</dbReference>
<name>A0A139A3G5_GONPJ</name>
<keyword evidence="3 10" id="KW-0004">4Fe-4S</keyword>
<dbReference type="Pfam" id="PF04104">
    <property type="entry name" value="DNA_primase_lrg"/>
    <property type="match status" value="1"/>
</dbReference>
<dbReference type="PANTHER" id="PTHR10537">
    <property type="entry name" value="DNA PRIMASE LARGE SUBUNIT"/>
    <property type="match status" value="1"/>
</dbReference>
<dbReference type="GO" id="GO:0005635">
    <property type="term" value="C:nuclear envelope"/>
    <property type="evidence" value="ECO:0007669"/>
    <property type="project" value="EnsemblFungi"/>
</dbReference>
<dbReference type="InterPro" id="IPR016558">
    <property type="entry name" value="DNA_primase_lsu_euk"/>
</dbReference>
<gene>
    <name evidence="13" type="ORF">M427DRAFT_102476</name>
</gene>
<evidence type="ECO:0000256" key="5">
    <source>
        <dbReference type="ARBA" id="ARBA00022705"/>
    </source>
</evidence>
<accession>A0A139A3G5</accession>
<evidence type="ECO:0000256" key="10">
    <source>
        <dbReference type="PIRSR" id="PIRSR009449-1"/>
    </source>
</evidence>
<feature type="binding site" evidence="10">
    <location>
        <position position="399"/>
    </location>
    <ligand>
        <name>[4Fe-4S] cluster</name>
        <dbReference type="ChEBI" id="CHEBI:49883"/>
    </ligand>
</feature>
<dbReference type="PANTHER" id="PTHR10537:SF3">
    <property type="entry name" value="DNA PRIMASE LARGE SUBUNIT"/>
    <property type="match status" value="1"/>
</dbReference>
<evidence type="ECO:0000313" key="13">
    <source>
        <dbReference type="EMBL" id="KXS11342.1"/>
    </source>
</evidence>
<dbReference type="OMA" id="RINYKPW"/>
<dbReference type="InterPro" id="IPR007238">
    <property type="entry name" value="DNA_primase_lsu_euk/arc"/>
</dbReference>
<comment type="cofactor">
    <cofactor evidence="1">
        <name>[4Fe-4S] cluster</name>
        <dbReference type="ChEBI" id="CHEBI:49883"/>
    </cofactor>
</comment>
<organism evidence="13 14">
    <name type="scientific">Gonapodya prolifera (strain JEL478)</name>
    <name type="common">Monoblepharis prolifera</name>
    <dbReference type="NCBI Taxonomy" id="1344416"/>
    <lineage>
        <taxon>Eukaryota</taxon>
        <taxon>Fungi</taxon>
        <taxon>Fungi incertae sedis</taxon>
        <taxon>Chytridiomycota</taxon>
        <taxon>Chytridiomycota incertae sedis</taxon>
        <taxon>Monoblepharidomycetes</taxon>
        <taxon>Monoblepharidales</taxon>
        <taxon>Gonapodyaceae</taxon>
        <taxon>Gonapodya</taxon>
    </lineage>
</organism>